<keyword evidence="8" id="KW-0328">Glycosyltransferase</keyword>
<dbReference type="GO" id="GO:0006508">
    <property type="term" value="P:proteolysis"/>
    <property type="evidence" value="ECO:0007669"/>
    <property type="project" value="UniProtKB-KW"/>
</dbReference>
<dbReference type="InterPro" id="IPR023346">
    <property type="entry name" value="Lysozyme-like_dom_sf"/>
</dbReference>
<keyword evidence="6" id="KW-0121">Carboxypeptidase</keyword>
<dbReference type="PANTHER" id="PTHR32282">
    <property type="entry name" value="BINDING PROTEIN TRANSPEPTIDASE, PUTATIVE-RELATED"/>
    <property type="match status" value="1"/>
</dbReference>
<dbReference type="Proteomes" id="UP000464787">
    <property type="component" value="Chromosome"/>
</dbReference>
<dbReference type="GO" id="GO:0005886">
    <property type="term" value="C:plasma membrane"/>
    <property type="evidence" value="ECO:0007669"/>
    <property type="project" value="UniProtKB-SubCell"/>
</dbReference>
<evidence type="ECO:0000256" key="8">
    <source>
        <dbReference type="ARBA" id="ARBA00022676"/>
    </source>
</evidence>
<dbReference type="InterPro" id="IPR012338">
    <property type="entry name" value="Beta-lactam/transpept-like"/>
</dbReference>
<evidence type="ECO:0000256" key="17">
    <source>
        <dbReference type="ARBA" id="ARBA00049902"/>
    </source>
</evidence>
<keyword evidence="23" id="KW-1185">Reference proteome</keyword>
<comment type="similarity">
    <text evidence="3">In the C-terminal section; belongs to the transpeptidase family.</text>
</comment>
<evidence type="ECO:0000313" key="22">
    <source>
        <dbReference type="EMBL" id="QHI96622.1"/>
    </source>
</evidence>
<evidence type="ECO:0000256" key="16">
    <source>
        <dbReference type="ARBA" id="ARBA00034000"/>
    </source>
</evidence>
<feature type="compositionally biased region" description="Low complexity" evidence="18">
    <location>
        <begin position="723"/>
        <end position="738"/>
    </location>
</feature>
<comment type="catalytic activity">
    <reaction evidence="17">
        <text>[GlcNAc-(1-&gt;4)-Mur2Ac(oyl-L-Ala-gamma-D-Glu-L-Lys-D-Ala-D-Ala)](n)-di-trans,octa-cis-undecaprenyl diphosphate + beta-D-GlcNAc-(1-&gt;4)-Mur2Ac(oyl-L-Ala-gamma-D-Glu-L-Lys-D-Ala-D-Ala)-di-trans,octa-cis-undecaprenyl diphosphate = [GlcNAc-(1-&gt;4)-Mur2Ac(oyl-L-Ala-gamma-D-Glu-L-Lys-D-Ala-D-Ala)](n+1)-di-trans,octa-cis-undecaprenyl diphosphate + di-trans,octa-cis-undecaprenyl diphosphate + H(+)</text>
        <dbReference type="Rhea" id="RHEA:23708"/>
        <dbReference type="Rhea" id="RHEA-COMP:9602"/>
        <dbReference type="Rhea" id="RHEA-COMP:9603"/>
        <dbReference type="ChEBI" id="CHEBI:15378"/>
        <dbReference type="ChEBI" id="CHEBI:58405"/>
        <dbReference type="ChEBI" id="CHEBI:60033"/>
        <dbReference type="ChEBI" id="CHEBI:78435"/>
        <dbReference type="EC" id="2.4.99.28"/>
    </reaction>
</comment>
<evidence type="ECO:0000259" key="20">
    <source>
        <dbReference type="Pfam" id="PF00905"/>
    </source>
</evidence>
<keyword evidence="15" id="KW-0961">Cell wall biogenesis/degradation</keyword>
<comment type="pathway">
    <text evidence="2">Cell wall biogenesis; peptidoglycan biosynthesis.</text>
</comment>
<evidence type="ECO:0000256" key="6">
    <source>
        <dbReference type="ARBA" id="ARBA00022645"/>
    </source>
</evidence>
<dbReference type="SUPFAM" id="SSF53955">
    <property type="entry name" value="Lysozyme-like"/>
    <property type="match status" value="1"/>
</dbReference>
<dbReference type="InterPro" id="IPR001460">
    <property type="entry name" value="PCN-bd_Tpept"/>
</dbReference>
<dbReference type="GO" id="GO:0008360">
    <property type="term" value="P:regulation of cell shape"/>
    <property type="evidence" value="ECO:0007669"/>
    <property type="project" value="UniProtKB-KW"/>
</dbReference>
<dbReference type="SUPFAM" id="SSF56601">
    <property type="entry name" value="beta-lactamase/transpeptidase-like"/>
    <property type="match status" value="1"/>
</dbReference>
<dbReference type="KEGG" id="xyk:GT347_00575"/>
<dbReference type="InterPro" id="IPR001264">
    <property type="entry name" value="Glyco_trans_51"/>
</dbReference>
<comment type="catalytic activity">
    <reaction evidence="16">
        <text>Preferential cleavage: (Ac)2-L-Lys-D-Ala-|-D-Ala. Also transpeptidation of peptidyl-alanyl moieties that are N-acyl substituents of D-alanine.</text>
        <dbReference type="EC" id="3.4.16.4"/>
    </reaction>
</comment>
<dbReference type="GO" id="GO:0009002">
    <property type="term" value="F:serine-type D-Ala-D-Ala carboxypeptidase activity"/>
    <property type="evidence" value="ECO:0007669"/>
    <property type="project" value="UniProtKB-EC"/>
</dbReference>
<protein>
    <submittedName>
        <fullName evidence="22">Penicillin-binding protein</fullName>
    </submittedName>
</protein>
<name>A0A857J0J2_9BURK</name>
<evidence type="ECO:0000256" key="18">
    <source>
        <dbReference type="SAM" id="MobiDB-lite"/>
    </source>
</evidence>
<gene>
    <name evidence="22" type="ORF">GT347_00575</name>
</gene>
<dbReference type="GO" id="GO:0008955">
    <property type="term" value="F:peptidoglycan glycosyltransferase activity"/>
    <property type="evidence" value="ECO:0007669"/>
    <property type="project" value="UniProtKB-EC"/>
</dbReference>
<evidence type="ECO:0000256" key="10">
    <source>
        <dbReference type="ARBA" id="ARBA00022801"/>
    </source>
</evidence>
<dbReference type="Gene3D" id="1.10.3810.10">
    <property type="entry name" value="Biosynthetic peptidoglycan transglycosylase-like"/>
    <property type="match status" value="1"/>
</dbReference>
<sequence length="780" mass="84441">MASIPPFLTRAGSAVRRHPWRSAAALPVLLAALLLVYLLVLIPFTPSIGDIRKARAEHPAQLLSADGKVLAEYRHANREWVKLADISPHVVAALVATEDRRFYQHGGIDLRRTGAAIVNTLGGDRQGGSTITQQLARNLYPEEIGRAVSLTRKAREAITALKIERVYSKDEILETYLNTVPFLYNAFGIEMAARTYFDTTADKLDVLQSATLVGMLKGTAYYNPVNNPDRAKDRRNIVLAQMVRYGALPEAQLAALQKAPLKVDFERQTEALGVAPHLARQLRNWLFAWAERNGYDLYADGLRVRTTIDSRLQDMANRAVQKQTEQLQRSADALWGPRAWSGGKPEVQAMVRETAAYKAARDGGADDAAALKTVLADSRAMAELREAKTRLQAGFLALDPRDGQVRAWVGSRSYAQDQFDHVSQARRQPGSTFKPFVYGTAFAQGISPDETFMDEPIELSLGNGQVWRPTDEGTPSYQPMTLRDGLAYSKNIITAQLMQKVGPANVAKLARAMGVRQSPLDEVPSLALGTSPVTLKEMVTAYGSIANGGNYIEPILVLRVEDRDGKVLEEFHPATPEAALAEGPAQVLLDAMRGVIDRGTGAAIRSRYGIRGDVAGKTGTTQDNTDGWFILMHPQLVAGAWAGFNDSRLTMGDAWGQGARSALPMVGDFMSAALRAKLVDADAAFAAPRLPAAPPQPDPSAMPGTVEPPPYHLFAPSEGEGSGQAAPVQPQAQGQVVPMPQDMQASAAMALPSPAQPTQEPGSLMRLSPADAAQRLAPER</sequence>
<keyword evidence="9" id="KW-0808">Transferase</keyword>
<dbReference type="UniPathway" id="UPA00219"/>
<keyword evidence="11" id="KW-0133">Cell shape</keyword>
<evidence type="ECO:0000256" key="5">
    <source>
        <dbReference type="ARBA" id="ARBA00022475"/>
    </source>
</evidence>
<evidence type="ECO:0000256" key="1">
    <source>
        <dbReference type="ARBA" id="ARBA00004236"/>
    </source>
</evidence>
<keyword evidence="19" id="KW-0812">Transmembrane</keyword>
<evidence type="ECO:0000256" key="3">
    <source>
        <dbReference type="ARBA" id="ARBA00007090"/>
    </source>
</evidence>
<keyword evidence="13 19" id="KW-0472">Membrane</keyword>
<dbReference type="InterPro" id="IPR050396">
    <property type="entry name" value="Glycosyltr_51/Transpeptidase"/>
</dbReference>
<evidence type="ECO:0000256" key="13">
    <source>
        <dbReference type="ARBA" id="ARBA00023136"/>
    </source>
</evidence>
<comment type="subcellular location">
    <subcellularLocation>
        <location evidence="1">Cell membrane</location>
    </subcellularLocation>
</comment>
<evidence type="ECO:0000313" key="23">
    <source>
        <dbReference type="Proteomes" id="UP000464787"/>
    </source>
</evidence>
<evidence type="ECO:0000256" key="2">
    <source>
        <dbReference type="ARBA" id="ARBA00004752"/>
    </source>
</evidence>
<keyword evidence="7" id="KW-0645">Protease</keyword>
<reference evidence="22 23" key="1">
    <citation type="submission" date="2020-01" db="EMBL/GenBank/DDBJ databases">
        <title>Genome sequencing of strain KACC 21265.</title>
        <authorList>
            <person name="Heo J."/>
            <person name="Kim S.-J."/>
            <person name="Kim J.-S."/>
            <person name="Hong S.-B."/>
            <person name="Kwon S.-W."/>
        </authorList>
    </citation>
    <scope>NUCLEOTIDE SEQUENCE [LARGE SCALE GENOMIC DNA]</scope>
    <source>
        <strain evidence="22 23">KACC 21265</strain>
    </source>
</reference>
<feature type="domain" description="Glycosyl transferase family 51" evidence="21">
    <location>
        <begin position="67"/>
        <end position="242"/>
    </location>
</feature>
<feature type="domain" description="Penicillin-binding protein transpeptidase" evidence="20">
    <location>
        <begin position="394"/>
        <end position="626"/>
    </location>
</feature>
<keyword evidence="19" id="KW-1133">Transmembrane helix</keyword>
<keyword evidence="5" id="KW-1003">Cell membrane</keyword>
<evidence type="ECO:0000256" key="14">
    <source>
        <dbReference type="ARBA" id="ARBA00023268"/>
    </source>
</evidence>
<evidence type="ECO:0000256" key="4">
    <source>
        <dbReference type="ARBA" id="ARBA00007739"/>
    </source>
</evidence>
<keyword evidence="14" id="KW-0511">Multifunctional enzyme</keyword>
<dbReference type="EMBL" id="CP047650">
    <property type="protein sequence ID" value="QHI96622.1"/>
    <property type="molecule type" value="Genomic_DNA"/>
</dbReference>
<dbReference type="GO" id="GO:0071555">
    <property type="term" value="P:cell wall organization"/>
    <property type="evidence" value="ECO:0007669"/>
    <property type="project" value="UniProtKB-KW"/>
</dbReference>
<dbReference type="RefSeq" id="WP_160550140.1">
    <property type="nucleotide sequence ID" value="NZ_CP047650.1"/>
</dbReference>
<evidence type="ECO:0000256" key="7">
    <source>
        <dbReference type="ARBA" id="ARBA00022670"/>
    </source>
</evidence>
<evidence type="ECO:0000256" key="12">
    <source>
        <dbReference type="ARBA" id="ARBA00022984"/>
    </source>
</evidence>
<dbReference type="GO" id="GO:0030288">
    <property type="term" value="C:outer membrane-bounded periplasmic space"/>
    <property type="evidence" value="ECO:0007669"/>
    <property type="project" value="TreeGrafter"/>
</dbReference>
<evidence type="ECO:0000259" key="21">
    <source>
        <dbReference type="Pfam" id="PF00912"/>
    </source>
</evidence>
<evidence type="ECO:0000256" key="9">
    <source>
        <dbReference type="ARBA" id="ARBA00022679"/>
    </source>
</evidence>
<accession>A0A857J0J2</accession>
<evidence type="ECO:0000256" key="19">
    <source>
        <dbReference type="SAM" id="Phobius"/>
    </source>
</evidence>
<feature type="compositionally biased region" description="Pro residues" evidence="18">
    <location>
        <begin position="691"/>
        <end position="711"/>
    </location>
</feature>
<dbReference type="Pfam" id="PF00905">
    <property type="entry name" value="Transpeptidase"/>
    <property type="match status" value="1"/>
</dbReference>
<dbReference type="GO" id="GO:0009252">
    <property type="term" value="P:peptidoglycan biosynthetic process"/>
    <property type="evidence" value="ECO:0007669"/>
    <property type="project" value="UniProtKB-UniPathway"/>
</dbReference>
<keyword evidence="12" id="KW-0573">Peptidoglycan synthesis</keyword>
<dbReference type="AlphaFoldDB" id="A0A857J0J2"/>
<dbReference type="PANTHER" id="PTHR32282:SF11">
    <property type="entry name" value="PENICILLIN-BINDING PROTEIN 1B"/>
    <property type="match status" value="1"/>
</dbReference>
<evidence type="ECO:0000256" key="15">
    <source>
        <dbReference type="ARBA" id="ARBA00023316"/>
    </source>
</evidence>
<evidence type="ECO:0000256" key="11">
    <source>
        <dbReference type="ARBA" id="ARBA00022960"/>
    </source>
</evidence>
<comment type="similarity">
    <text evidence="4">In the N-terminal section; belongs to the glycosyltransferase 51 family.</text>
</comment>
<dbReference type="Gene3D" id="3.40.710.10">
    <property type="entry name" value="DD-peptidase/beta-lactamase superfamily"/>
    <property type="match status" value="2"/>
</dbReference>
<keyword evidence="10" id="KW-0378">Hydrolase</keyword>
<proteinExistence type="inferred from homology"/>
<feature type="region of interest" description="Disordered" evidence="18">
    <location>
        <begin position="689"/>
        <end position="780"/>
    </location>
</feature>
<dbReference type="InterPro" id="IPR036950">
    <property type="entry name" value="PBP_transglycosylase"/>
</dbReference>
<organism evidence="22 23">
    <name type="scientific">Xylophilus rhododendri</name>
    <dbReference type="NCBI Taxonomy" id="2697032"/>
    <lineage>
        <taxon>Bacteria</taxon>
        <taxon>Pseudomonadati</taxon>
        <taxon>Pseudomonadota</taxon>
        <taxon>Betaproteobacteria</taxon>
        <taxon>Burkholderiales</taxon>
        <taxon>Xylophilus</taxon>
    </lineage>
</organism>
<dbReference type="GO" id="GO:0008658">
    <property type="term" value="F:penicillin binding"/>
    <property type="evidence" value="ECO:0007669"/>
    <property type="project" value="InterPro"/>
</dbReference>
<feature type="transmembrane region" description="Helical" evidence="19">
    <location>
        <begin position="23"/>
        <end position="44"/>
    </location>
</feature>
<dbReference type="Pfam" id="PF00912">
    <property type="entry name" value="Transgly"/>
    <property type="match status" value="1"/>
</dbReference>